<feature type="region of interest" description="Disordered" evidence="9">
    <location>
        <begin position="323"/>
        <end position="346"/>
    </location>
</feature>
<keyword evidence="4 10" id="KW-1133">Transmembrane helix</keyword>
<sequence length="426" mass="48229">MHRVQKIDLVDQFIMSYGGIRGAVCYGLVMSLDPSAVKAKNMFASCTVIVILFTVFVQGGTIKRLVQLLEVKQNEVHKKTVFEMVSENVINNMMAGVEGISGYRGQYWYRQAFNKFAENYVKPYLMSNSKSGADRLVDYHEHIQVKEAVHHLKVHGSFVGLPTAQSKVNLEHPVTENAQLVLGNRKCTKSDLEANGLTVSAEMRIKIPRNESISLFLRDKFNELNSPVSTGVYSRHLLDVDNTPRTFSKRQDFHNGNSFDALDSEAYHMTYPYCKNARIRRQTTYDVTSCDQDNHSRKPTIMLHKNSDCDALTFNIDSSKPRFLITSEPDPASPPIAPRYSRRKSAEQDLQEMIEMGIDRKWSSSNLILPGETTTEKFHSEERPRKLSAGFKASLTKDASEKMTLTPVHEDDENIELSSSGREKCS</sequence>
<dbReference type="GO" id="GO:0015385">
    <property type="term" value="F:sodium:proton antiporter activity"/>
    <property type="evidence" value="ECO:0007669"/>
    <property type="project" value="InterPro"/>
</dbReference>
<feature type="domain" description="Cation/H+ exchanger transmembrane" evidence="11">
    <location>
        <begin position="6"/>
        <end position="67"/>
    </location>
</feature>
<dbReference type="AlphaFoldDB" id="A0A183GYS1"/>
<proteinExistence type="predicted"/>
<dbReference type="Pfam" id="PF00999">
    <property type="entry name" value="Na_H_Exchanger"/>
    <property type="match status" value="1"/>
</dbReference>
<evidence type="ECO:0000256" key="7">
    <source>
        <dbReference type="ARBA" id="ARBA00023136"/>
    </source>
</evidence>
<dbReference type="Proteomes" id="UP000267606">
    <property type="component" value="Unassembled WGS sequence"/>
</dbReference>
<evidence type="ECO:0000256" key="2">
    <source>
        <dbReference type="ARBA" id="ARBA00022448"/>
    </source>
</evidence>
<dbReference type="STRING" id="387005.A0A183GYS1"/>
<feature type="compositionally biased region" description="Basic and acidic residues" evidence="9">
    <location>
        <begin position="374"/>
        <end position="385"/>
    </location>
</feature>
<evidence type="ECO:0000256" key="1">
    <source>
        <dbReference type="ARBA" id="ARBA00004141"/>
    </source>
</evidence>
<keyword evidence="6" id="KW-0406">Ion transport</keyword>
<keyword evidence="5" id="KW-0915">Sodium</keyword>
<evidence type="ECO:0000256" key="6">
    <source>
        <dbReference type="ARBA" id="ARBA00023065"/>
    </source>
</evidence>
<keyword evidence="2" id="KW-0813">Transport</keyword>
<reference evidence="12 13" key="2">
    <citation type="submission" date="2018-11" db="EMBL/GenBank/DDBJ databases">
        <authorList>
            <consortium name="Pathogen Informatics"/>
        </authorList>
    </citation>
    <scope>NUCLEOTIDE SEQUENCE [LARGE SCALE GENOMIC DNA]</scope>
</reference>
<feature type="region of interest" description="Disordered" evidence="9">
    <location>
        <begin position="373"/>
        <end position="426"/>
    </location>
</feature>
<evidence type="ECO:0000256" key="5">
    <source>
        <dbReference type="ARBA" id="ARBA00023053"/>
    </source>
</evidence>
<evidence type="ECO:0000256" key="4">
    <source>
        <dbReference type="ARBA" id="ARBA00022989"/>
    </source>
</evidence>
<reference evidence="14" key="1">
    <citation type="submission" date="2016-06" db="UniProtKB">
        <authorList>
            <consortium name="WormBaseParasite"/>
        </authorList>
    </citation>
    <scope>IDENTIFICATION</scope>
</reference>
<dbReference type="InterPro" id="IPR018422">
    <property type="entry name" value="Cation/H_exchanger_CPA1"/>
</dbReference>
<gene>
    <name evidence="12" type="ORF">OFLC_LOCUS381</name>
</gene>
<dbReference type="PANTHER" id="PTHR10110">
    <property type="entry name" value="SODIUM/HYDROGEN EXCHANGER"/>
    <property type="match status" value="1"/>
</dbReference>
<evidence type="ECO:0000259" key="11">
    <source>
        <dbReference type="Pfam" id="PF00999"/>
    </source>
</evidence>
<dbReference type="InterPro" id="IPR006153">
    <property type="entry name" value="Cation/H_exchanger_TM"/>
</dbReference>
<keyword evidence="13" id="KW-1185">Reference proteome</keyword>
<dbReference type="WBParaSite" id="OFLC_0000038001-mRNA-1">
    <property type="protein sequence ID" value="OFLC_0000038001-mRNA-1"/>
    <property type="gene ID" value="OFLC_0000038001"/>
</dbReference>
<feature type="transmembrane region" description="Helical" evidence="10">
    <location>
        <begin position="42"/>
        <end position="62"/>
    </location>
</feature>
<evidence type="ECO:0000313" key="14">
    <source>
        <dbReference type="WBParaSite" id="OFLC_0000038001-mRNA-1"/>
    </source>
</evidence>
<evidence type="ECO:0000313" key="13">
    <source>
        <dbReference type="Proteomes" id="UP000267606"/>
    </source>
</evidence>
<comment type="subcellular location">
    <subcellularLocation>
        <location evidence="1">Membrane</location>
        <topology evidence="1">Multi-pass membrane protein</topology>
    </subcellularLocation>
</comment>
<evidence type="ECO:0000256" key="3">
    <source>
        <dbReference type="ARBA" id="ARBA00022692"/>
    </source>
</evidence>
<name>A0A183GYS1_9BILA</name>
<evidence type="ECO:0000313" key="12">
    <source>
        <dbReference type="EMBL" id="VDO25590.1"/>
    </source>
</evidence>
<evidence type="ECO:0000256" key="9">
    <source>
        <dbReference type="SAM" id="MobiDB-lite"/>
    </source>
</evidence>
<evidence type="ECO:0000256" key="10">
    <source>
        <dbReference type="SAM" id="Phobius"/>
    </source>
</evidence>
<protein>
    <submittedName>
        <fullName evidence="14">Na_H_Exchanger domain-containing protein</fullName>
    </submittedName>
</protein>
<accession>A0A183GYS1</accession>
<dbReference type="GO" id="GO:0005886">
    <property type="term" value="C:plasma membrane"/>
    <property type="evidence" value="ECO:0007669"/>
    <property type="project" value="TreeGrafter"/>
</dbReference>
<dbReference type="EMBL" id="UZAJ01000118">
    <property type="protein sequence ID" value="VDO25590.1"/>
    <property type="molecule type" value="Genomic_DNA"/>
</dbReference>
<dbReference type="PANTHER" id="PTHR10110:SF126">
    <property type="entry name" value="NA(+)_H(+) EXCHANGER PROTEIN 7"/>
    <property type="match status" value="1"/>
</dbReference>
<keyword evidence="7 10" id="KW-0472">Membrane</keyword>
<dbReference type="GO" id="GO:0015386">
    <property type="term" value="F:potassium:proton antiporter activity"/>
    <property type="evidence" value="ECO:0007669"/>
    <property type="project" value="TreeGrafter"/>
</dbReference>
<dbReference type="GO" id="GO:0098719">
    <property type="term" value="P:sodium ion import across plasma membrane"/>
    <property type="evidence" value="ECO:0007669"/>
    <property type="project" value="TreeGrafter"/>
</dbReference>
<keyword evidence="8" id="KW-0739">Sodium transport</keyword>
<evidence type="ECO:0000256" key="8">
    <source>
        <dbReference type="ARBA" id="ARBA00023201"/>
    </source>
</evidence>
<keyword evidence="3 10" id="KW-0812">Transmembrane</keyword>
<dbReference type="GO" id="GO:0051453">
    <property type="term" value="P:regulation of intracellular pH"/>
    <property type="evidence" value="ECO:0007669"/>
    <property type="project" value="TreeGrafter"/>
</dbReference>
<organism evidence="14">
    <name type="scientific">Onchocerca flexuosa</name>
    <dbReference type="NCBI Taxonomy" id="387005"/>
    <lineage>
        <taxon>Eukaryota</taxon>
        <taxon>Metazoa</taxon>
        <taxon>Ecdysozoa</taxon>
        <taxon>Nematoda</taxon>
        <taxon>Chromadorea</taxon>
        <taxon>Rhabditida</taxon>
        <taxon>Spirurina</taxon>
        <taxon>Spiruromorpha</taxon>
        <taxon>Filarioidea</taxon>
        <taxon>Onchocercidae</taxon>
        <taxon>Onchocerca</taxon>
    </lineage>
</organism>